<sequence length="116" mass="12220">MSRVAEKTAVEIRAEGDVGTICLMGPCALCGRNFGVQNGQTRLVAHRIGGGRLGLVCFGCASAGTDDDLAERLISEARRLRLKASRLERLVKGGVAVEPASREAATTARTIPRDGL</sequence>
<dbReference type="EMBL" id="CP045119">
    <property type="protein sequence ID" value="QIN84487.1"/>
    <property type="molecule type" value="Genomic_DNA"/>
</dbReference>
<evidence type="ECO:0000313" key="1">
    <source>
        <dbReference type="EMBL" id="QIN84487.1"/>
    </source>
</evidence>
<protein>
    <submittedName>
        <fullName evidence="1">Uncharacterized protein</fullName>
    </submittedName>
</protein>
<proteinExistence type="predicted"/>
<dbReference type="KEGG" id="rub:GBA63_18950"/>
<reference evidence="1 2" key="1">
    <citation type="submission" date="2019-10" db="EMBL/GenBank/DDBJ databases">
        <title>Rubrobacter sp nov SCSIO 52090 isolated from a deep-sea sediment in the South China Sea.</title>
        <authorList>
            <person name="Chen R.W."/>
        </authorList>
    </citation>
    <scope>NUCLEOTIDE SEQUENCE [LARGE SCALE GENOMIC DNA]</scope>
    <source>
        <strain evidence="1 2">SCSIO 52909</strain>
    </source>
</reference>
<dbReference type="RefSeq" id="WP_166178723.1">
    <property type="nucleotide sequence ID" value="NZ_CP045119.1"/>
</dbReference>
<name>A0A6G8QE18_9ACTN</name>
<dbReference type="PROSITE" id="PS00197">
    <property type="entry name" value="2FE2S_FER_1"/>
    <property type="match status" value="1"/>
</dbReference>
<dbReference type="Proteomes" id="UP000501452">
    <property type="component" value="Chromosome"/>
</dbReference>
<gene>
    <name evidence="1" type="ORF">GBA63_18950</name>
</gene>
<dbReference type="InterPro" id="IPR006058">
    <property type="entry name" value="2Fe2S_fd_BS"/>
</dbReference>
<evidence type="ECO:0000313" key="2">
    <source>
        <dbReference type="Proteomes" id="UP000501452"/>
    </source>
</evidence>
<organism evidence="1 2">
    <name type="scientific">Rubrobacter tropicus</name>
    <dbReference type="NCBI Taxonomy" id="2653851"/>
    <lineage>
        <taxon>Bacteria</taxon>
        <taxon>Bacillati</taxon>
        <taxon>Actinomycetota</taxon>
        <taxon>Rubrobacteria</taxon>
        <taxon>Rubrobacterales</taxon>
        <taxon>Rubrobacteraceae</taxon>
        <taxon>Rubrobacter</taxon>
    </lineage>
</organism>
<dbReference type="AlphaFoldDB" id="A0A6G8QE18"/>
<accession>A0A6G8QE18</accession>
<dbReference type="GO" id="GO:0051537">
    <property type="term" value="F:2 iron, 2 sulfur cluster binding"/>
    <property type="evidence" value="ECO:0007669"/>
    <property type="project" value="InterPro"/>
</dbReference>
<keyword evidence="2" id="KW-1185">Reference proteome</keyword>